<dbReference type="PATRIC" id="fig|1423810.4.peg.1204"/>
<reference evidence="5 6" key="1">
    <citation type="journal article" date="2015" name="Genome Announc.">
        <title>Expanding the biotechnology potential of lactobacilli through comparative genomics of 213 strains and associated genera.</title>
        <authorList>
            <person name="Sun Z."/>
            <person name="Harris H.M."/>
            <person name="McCann A."/>
            <person name="Guo C."/>
            <person name="Argimon S."/>
            <person name="Zhang W."/>
            <person name="Yang X."/>
            <person name="Jeffery I.B."/>
            <person name="Cooney J.C."/>
            <person name="Kagawa T.F."/>
            <person name="Liu W."/>
            <person name="Song Y."/>
            <person name="Salvetti E."/>
            <person name="Wrobel A."/>
            <person name="Rasinkangas P."/>
            <person name="Parkhill J."/>
            <person name="Rea M.C."/>
            <person name="O'Sullivan O."/>
            <person name="Ritari J."/>
            <person name="Douillard F.P."/>
            <person name="Paul Ross R."/>
            <person name="Yang R."/>
            <person name="Briner A.E."/>
            <person name="Felis G.E."/>
            <person name="de Vos W.M."/>
            <person name="Barrangou R."/>
            <person name="Klaenhammer T.R."/>
            <person name="Caufield P.W."/>
            <person name="Cui Y."/>
            <person name="Zhang H."/>
            <person name="O'Toole P.W."/>
        </authorList>
    </citation>
    <scope>NUCLEOTIDE SEQUENCE [LARGE SCALE GENOMIC DNA]</scope>
    <source>
        <strain evidence="5 6">DSM 22698</strain>
    </source>
</reference>
<dbReference type="PANTHER" id="PTHR43685:SF5">
    <property type="entry name" value="GLYCOSYLTRANSFERASE EPSE-RELATED"/>
    <property type="match status" value="1"/>
</dbReference>
<evidence type="ECO:0000259" key="4">
    <source>
        <dbReference type="Pfam" id="PF00535"/>
    </source>
</evidence>
<comment type="caution">
    <text evidence="5">The sequence shown here is derived from an EMBL/GenBank/DDBJ whole genome shotgun (WGS) entry which is preliminary data.</text>
</comment>
<dbReference type="STRING" id="1423810.FD19_GL001170"/>
<dbReference type="SUPFAM" id="SSF53448">
    <property type="entry name" value="Nucleotide-diphospho-sugar transferases"/>
    <property type="match status" value="1"/>
</dbReference>
<dbReference type="Proteomes" id="UP000051789">
    <property type="component" value="Unassembled WGS sequence"/>
</dbReference>
<evidence type="ECO:0000256" key="2">
    <source>
        <dbReference type="ARBA" id="ARBA00022676"/>
    </source>
</evidence>
<dbReference type="GO" id="GO:0016757">
    <property type="term" value="F:glycosyltransferase activity"/>
    <property type="evidence" value="ECO:0007669"/>
    <property type="project" value="UniProtKB-KW"/>
</dbReference>
<evidence type="ECO:0000313" key="5">
    <source>
        <dbReference type="EMBL" id="KRM87649.1"/>
    </source>
</evidence>
<keyword evidence="3 5" id="KW-0808">Transferase</keyword>
<dbReference type="EMBL" id="AYZK01000002">
    <property type="protein sequence ID" value="KRM87649.1"/>
    <property type="molecule type" value="Genomic_DNA"/>
</dbReference>
<dbReference type="Pfam" id="PF00535">
    <property type="entry name" value="Glycos_transf_2"/>
    <property type="match status" value="1"/>
</dbReference>
<keyword evidence="2" id="KW-0328">Glycosyltransferase</keyword>
<protein>
    <submittedName>
        <fullName evidence="5">Glycosyltransferase</fullName>
    </submittedName>
</protein>
<dbReference type="AlphaFoldDB" id="A0A0R2C7A3"/>
<accession>A0A0R2C7A3</accession>
<gene>
    <name evidence="5" type="ORF">FD19_GL001170</name>
</gene>
<keyword evidence="6" id="KW-1185">Reference proteome</keyword>
<evidence type="ECO:0000256" key="3">
    <source>
        <dbReference type="ARBA" id="ARBA00022679"/>
    </source>
</evidence>
<sequence>MSLKFPKFSVLMSVYWKEKPSNLRKSLESLEQQTVLPNEIVLVEDGPLGASLDRVVKEFLQTNASLQVVKISHQTGLANALNVGLNHVTYDLVARMDSDDISVKDRFKIQLSYFLNQPGLTLLGGQLLEFEDGNEANIIGKREVPLSRRAIERFARFRSPFNHPTVMFRKKAILALGGYERLDFLEDYLLWAKLIATGAVVTNCPDVLLLMRSGANLYGRRGGMKYFRNYCLLRRKLHSMGIINSFQVIIGDFAVLSSSLVPTYVRGLLYKKILHKG</sequence>
<proteinExistence type="inferred from homology"/>
<organism evidence="5 6">
    <name type="scientific">Lacticaseibacillus thailandensis DSM 22698 = JCM 13996</name>
    <dbReference type="NCBI Taxonomy" id="1423810"/>
    <lineage>
        <taxon>Bacteria</taxon>
        <taxon>Bacillati</taxon>
        <taxon>Bacillota</taxon>
        <taxon>Bacilli</taxon>
        <taxon>Lactobacillales</taxon>
        <taxon>Lactobacillaceae</taxon>
        <taxon>Lacticaseibacillus</taxon>
    </lineage>
</organism>
<dbReference type="InterPro" id="IPR001173">
    <property type="entry name" value="Glyco_trans_2-like"/>
</dbReference>
<dbReference type="RefSeq" id="WP_056969286.1">
    <property type="nucleotide sequence ID" value="NZ_AYZK01000002.1"/>
</dbReference>
<comment type="similarity">
    <text evidence="1">Belongs to the glycosyltransferase 2 family.</text>
</comment>
<dbReference type="Gene3D" id="3.90.550.10">
    <property type="entry name" value="Spore Coat Polysaccharide Biosynthesis Protein SpsA, Chain A"/>
    <property type="match status" value="1"/>
</dbReference>
<dbReference type="PANTHER" id="PTHR43685">
    <property type="entry name" value="GLYCOSYLTRANSFERASE"/>
    <property type="match status" value="1"/>
</dbReference>
<dbReference type="InterPro" id="IPR029044">
    <property type="entry name" value="Nucleotide-diphossugar_trans"/>
</dbReference>
<evidence type="ECO:0000256" key="1">
    <source>
        <dbReference type="ARBA" id="ARBA00006739"/>
    </source>
</evidence>
<feature type="domain" description="Glycosyltransferase 2-like" evidence="4">
    <location>
        <begin position="9"/>
        <end position="173"/>
    </location>
</feature>
<dbReference type="InterPro" id="IPR050834">
    <property type="entry name" value="Glycosyltransf_2"/>
</dbReference>
<name>A0A0R2C7A3_9LACO</name>
<evidence type="ECO:0000313" key="6">
    <source>
        <dbReference type="Proteomes" id="UP000051789"/>
    </source>
</evidence>